<name>A0A1V1NVC1_9BACT</name>
<dbReference type="Proteomes" id="UP000189670">
    <property type="component" value="Unassembled WGS sequence"/>
</dbReference>
<dbReference type="EMBL" id="ATBP01001944">
    <property type="protein sequence ID" value="ETR66501.1"/>
    <property type="molecule type" value="Genomic_DNA"/>
</dbReference>
<organism evidence="1 2">
    <name type="scientific">Candidatus Magnetoglobus multicellularis str. Araruama</name>
    <dbReference type="NCBI Taxonomy" id="890399"/>
    <lineage>
        <taxon>Bacteria</taxon>
        <taxon>Pseudomonadati</taxon>
        <taxon>Thermodesulfobacteriota</taxon>
        <taxon>Desulfobacteria</taxon>
        <taxon>Desulfobacterales</taxon>
        <taxon>Desulfobacteraceae</taxon>
        <taxon>Candidatus Magnetoglobus</taxon>
    </lineage>
</organism>
<evidence type="ECO:0000313" key="1">
    <source>
        <dbReference type="EMBL" id="ETR66501.1"/>
    </source>
</evidence>
<accession>A0A1V1NVC1</accession>
<dbReference type="AlphaFoldDB" id="A0A1V1NVC1"/>
<proteinExistence type="predicted"/>
<gene>
    <name evidence="1" type="ORF">OMM_12722</name>
</gene>
<reference evidence="2" key="1">
    <citation type="submission" date="2012-11" db="EMBL/GenBank/DDBJ databases">
        <authorList>
            <person name="Lucero-Rivera Y.E."/>
            <person name="Tovar-Ramirez D."/>
        </authorList>
    </citation>
    <scope>NUCLEOTIDE SEQUENCE [LARGE SCALE GENOMIC DNA]</scope>
    <source>
        <strain evidence="2">Araruama</strain>
    </source>
</reference>
<protein>
    <submittedName>
        <fullName evidence="1">Uncharacterized protein</fullName>
    </submittedName>
</protein>
<evidence type="ECO:0000313" key="2">
    <source>
        <dbReference type="Proteomes" id="UP000189670"/>
    </source>
</evidence>
<comment type="caution">
    <text evidence="1">The sequence shown here is derived from an EMBL/GenBank/DDBJ whole genome shotgun (WGS) entry which is preliminary data.</text>
</comment>
<sequence>MNAINDQCNQIADCIDNILRQQHNSDEAYEKIKQEGRSLYDQLLPPSCKNKLSESDALYLIIQIDERLVNIPWELLFDNKGFLSQGFCMGRIVEIQASVEKILLQVLVN</sequence>